<name>A0A6B2L9R8_9EUKA</name>
<dbReference type="SUPFAM" id="SSF56112">
    <property type="entry name" value="Protein kinase-like (PK-like)"/>
    <property type="match status" value="1"/>
</dbReference>
<dbReference type="EMBL" id="GIBP01004800">
    <property type="protein sequence ID" value="NDV33769.1"/>
    <property type="molecule type" value="Transcribed_RNA"/>
</dbReference>
<dbReference type="InterPro" id="IPR000719">
    <property type="entry name" value="Prot_kinase_dom"/>
</dbReference>
<dbReference type="Pfam" id="PF00069">
    <property type="entry name" value="Pkinase"/>
    <property type="match status" value="1"/>
</dbReference>
<reference evidence="2" key="1">
    <citation type="journal article" date="2020" name="J. Eukaryot. Microbiol.">
        <title>De novo Sequencing, Assembly and Annotation of the Transcriptome for the Free-Living Testate Amoeba Arcella intermedia.</title>
        <authorList>
            <person name="Ribeiro G.M."/>
            <person name="Porfirio-Sousa A.L."/>
            <person name="Maurer-Alcala X.X."/>
            <person name="Katz L.A."/>
            <person name="Lahr D.J.G."/>
        </authorList>
    </citation>
    <scope>NUCLEOTIDE SEQUENCE</scope>
</reference>
<organism evidence="2">
    <name type="scientific">Arcella intermedia</name>
    <dbReference type="NCBI Taxonomy" id="1963864"/>
    <lineage>
        <taxon>Eukaryota</taxon>
        <taxon>Amoebozoa</taxon>
        <taxon>Tubulinea</taxon>
        <taxon>Elardia</taxon>
        <taxon>Arcellinida</taxon>
        <taxon>Sphaerothecina</taxon>
        <taxon>Arcellidae</taxon>
        <taxon>Arcella</taxon>
    </lineage>
</organism>
<dbReference type="InterPro" id="IPR008271">
    <property type="entry name" value="Ser/Thr_kinase_AS"/>
</dbReference>
<accession>A0A6B2L9R8</accession>
<dbReference type="InterPro" id="IPR011009">
    <property type="entry name" value="Kinase-like_dom_sf"/>
</dbReference>
<proteinExistence type="predicted"/>
<protein>
    <recommendedName>
        <fullName evidence="1">Protein kinase domain-containing protein</fullName>
    </recommendedName>
</protein>
<dbReference type="PROSITE" id="PS00108">
    <property type="entry name" value="PROTEIN_KINASE_ST"/>
    <property type="match status" value="1"/>
</dbReference>
<feature type="domain" description="Protein kinase" evidence="1">
    <location>
        <begin position="1"/>
        <end position="208"/>
    </location>
</feature>
<evidence type="ECO:0000313" key="2">
    <source>
        <dbReference type="EMBL" id="NDV33769.1"/>
    </source>
</evidence>
<dbReference type="Gene3D" id="1.10.510.10">
    <property type="entry name" value="Transferase(Phosphotransferase) domain 1"/>
    <property type="match status" value="1"/>
</dbReference>
<dbReference type="PANTHER" id="PTHR24347">
    <property type="entry name" value="SERINE/THREONINE-PROTEIN KINASE"/>
    <property type="match status" value="1"/>
</dbReference>
<dbReference type="AlphaFoldDB" id="A0A6B2L9R8"/>
<dbReference type="GO" id="GO:0004672">
    <property type="term" value="F:protein kinase activity"/>
    <property type="evidence" value="ECO:0007669"/>
    <property type="project" value="InterPro"/>
</dbReference>
<dbReference type="PROSITE" id="PS50011">
    <property type="entry name" value="PROTEIN_KINASE_DOM"/>
    <property type="match status" value="1"/>
</dbReference>
<dbReference type="GO" id="GO:0005524">
    <property type="term" value="F:ATP binding"/>
    <property type="evidence" value="ECO:0007669"/>
    <property type="project" value="InterPro"/>
</dbReference>
<sequence>MNHPNITKVFEIYQDRTTKQTHIIQELLGGGNFLDFILNNGPLAEPEACKLLRGVLLAVQYMHSLGFAHRDLKPENLVLNTEHTVLKLIDFGFSKSKNDMYGLETPIGTPGWSSSDVMKGQPYSLAVDMWSIGCIVYFALFAVPPFNSDKTLLSEKVNELNQLVKIGTYTWPDNIEISETAKKFISRLLEKDPNVRMSATQALEHVWMTGKPLSTSQRKAEPKLNTEEKELLRQTINSAIDRARESADETAQNEVDAEVGGLQLGGELNLENYIPK</sequence>
<evidence type="ECO:0000259" key="1">
    <source>
        <dbReference type="PROSITE" id="PS50011"/>
    </source>
</evidence>
<dbReference type="SMART" id="SM00220">
    <property type="entry name" value="S_TKc"/>
    <property type="match status" value="1"/>
</dbReference>